<dbReference type="PANTHER" id="PTHR43557">
    <property type="entry name" value="APOPTOSIS-INDUCING FACTOR 1"/>
    <property type="match status" value="1"/>
</dbReference>
<keyword evidence="2" id="KW-0285">Flavoprotein</keyword>
<keyword evidence="7" id="KW-1185">Reference proteome</keyword>
<dbReference type="Pfam" id="PF07992">
    <property type="entry name" value="Pyr_redox_2"/>
    <property type="match status" value="1"/>
</dbReference>
<protein>
    <recommendedName>
        <fullName evidence="5">FAD/NAD(P)-binding domain-containing protein</fullName>
    </recommendedName>
</protein>
<comment type="caution">
    <text evidence="6">The sequence shown here is derived from an EMBL/GenBank/DDBJ whole genome shotgun (WGS) entry which is preliminary data.</text>
</comment>
<evidence type="ECO:0000313" key="7">
    <source>
        <dbReference type="Proteomes" id="UP001165082"/>
    </source>
</evidence>
<gene>
    <name evidence="6" type="ORF">TrRE_jg10417</name>
</gene>
<organism evidence="6 7">
    <name type="scientific">Triparma retinervis</name>
    <dbReference type="NCBI Taxonomy" id="2557542"/>
    <lineage>
        <taxon>Eukaryota</taxon>
        <taxon>Sar</taxon>
        <taxon>Stramenopiles</taxon>
        <taxon>Ochrophyta</taxon>
        <taxon>Bolidophyceae</taxon>
        <taxon>Parmales</taxon>
        <taxon>Triparmaceae</taxon>
        <taxon>Triparma</taxon>
    </lineage>
</organism>
<evidence type="ECO:0000256" key="2">
    <source>
        <dbReference type="ARBA" id="ARBA00022630"/>
    </source>
</evidence>
<dbReference type="InterPro" id="IPR023753">
    <property type="entry name" value="FAD/NAD-binding_dom"/>
</dbReference>
<feature type="non-terminal residue" evidence="6">
    <location>
        <position position="388"/>
    </location>
</feature>
<dbReference type="SUPFAM" id="SSF51905">
    <property type="entry name" value="FAD/NAD(P)-binding domain"/>
    <property type="match status" value="2"/>
</dbReference>
<keyword evidence="3" id="KW-0274">FAD</keyword>
<proteinExistence type="predicted"/>
<dbReference type="EMBL" id="BRXZ01007698">
    <property type="protein sequence ID" value="GMI32298.1"/>
    <property type="molecule type" value="Genomic_DNA"/>
</dbReference>
<evidence type="ECO:0000256" key="3">
    <source>
        <dbReference type="ARBA" id="ARBA00022827"/>
    </source>
</evidence>
<dbReference type="PANTHER" id="PTHR43557:SF2">
    <property type="entry name" value="RIESKE DOMAIN-CONTAINING PROTEIN-RELATED"/>
    <property type="match status" value="1"/>
</dbReference>
<dbReference type="GO" id="GO:0016651">
    <property type="term" value="F:oxidoreductase activity, acting on NAD(P)H"/>
    <property type="evidence" value="ECO:0007669"/>
    <property type="project" value="TreeGrafter"/>
</dbReference>
<sequence>MSDSPSPTIYDYVVVGGGVGAGYFVSSLSPNLSPSTCLVISSDPGRLRPYERPAVTKGCLDPGSGHLRNPGEGLFPYCVRGEGGEAMDEEWYENKEGVTYLTQTKAEGVSFEDKLVHLSTGETVGYVTLLIATGVRARVLDSCVRSGSTWDELHSGDIDSEFSLVDPRRYGFGSTHTVRDVGDAIKLVAAMGRVEDDDQKTCYDPIVVVGGGLVAMETAAAISMHSPDNHVTVVMKGGHFMEGVFTREMSEFYERHLSQKFGVRFARNFVVTGLWETSSTGAFCSLDGPAMDLKKTRERVFEAAPSQFTDCRGVILRNANKPADDDIRLPARFVVFGVGSSPNSEWLGGGVSTTPNGYVRVDSNCRTSVPGVYGIGDVCVVDGGGGGG</sequence>
<evidence type="ECO:0000256" key="1">
    <source>
        <dbReference type="ARBA" id="ARBA00001974"/>
    </source>
</evidence>
<dbReference type="Proteomes" id="UP001165082">
    <property type="component" value="Unassembled WGS sequence"/>
</dbReference>
<name>A0A9W7G473_9STRA</name>
<keyword evidence="4" id="KW-0560">Oxidoreductase</keyword>
<reference evidence="6" key="1">
    <citation type="submission" date="2022-07" db="EMBL/GenBank/DDBJ databases">
        <title>Genome analysis of Parmales, a sister group of diatoms, reveals the evolutionary specialization of diatoms from phago-mixotrophs to photoautotrophs.</title>
        <authorList>
            <person name="Ban H."/>
            <person name="Sato S."/>
            <person name="Yoshikawa S."/>
            <person name="Kazumasa Y."/>
            <person name="Nakamura Y."/>
            <person name="Ichinomiya M."/>
            <person name="Saitoh K."/>
            <person name="Sato N."/>
            <person name="Blanc-Mathieu R."/>
            <person name="Endo H."/>
            <person name="Kuwata A."/>
            <person name="Ogata H."/>
        </authorList>
    </citation>
    <scope>NUCLEOTIDE SEQUENCE</scope>
</reference>
<dbReference type="PRINTS" id="PR00368">
    <property type="entry name" value="FADPNR"/>
</dbReference>
<dbReference type="InterPro" id="IPR050446">
    <property type="entry name" value="FAD-oxidoreductase/Apoptosis"/>
</dbReference>
<dbReference type="AlphaFoldDB" id="A0A9W7G473"/>
<dbReference type="OrthoDB" id="189522at2759"/>
<dbReference type="InterPro" id="IPR036188">
    <property type="entry name" value="FAD/NAD-bd_sf"/>
</dbReference>
<comment type="cofactor">
    <cofactor evidence="1">
        <name>FAD</name>
        <dbReference type="ChEBI" id="CHEBI:57692"/>
    </cofactor>
</comment>
<evidence type="ECO:0000259" key="5">
    <source>
        <dbReference type="Pfam" id="PF07992"/>
    </source>
</evidence>
<accession>A0A9W7G473</accession>
<dbReference type="GO" id="GO:0005737">
    <property type="term" value="C:cytoplasm"/>
    <property type="evidence" value="ECO:0007669"/>
    <property type="project" value="TreeGrafter"/>
</dbReference>
<dbReference type="Gene3D" id="3.50.50.60">
    <property type="entry name" value="FAD/NAD(P)-binding domain"/>
    <property type="match status" value="3"/>
</dbReference>
<feature type="domain" description="FAD/NAD(P)-binding" evidence="5">
    <location>
        <begin position="10"/>
        <end position="379"/>
    </location>
</feature>
<evidence type="ECO:0000256" key="4">
    <source>
        <dbReference type="ARBA" id="ARBA00023002"/>
    </source>
</evidence>
<evidence type="ECO:0000313" key="6">
    <source>
        <dbReference type="EMBL" id="GMI32298.1"/>
    </source>
</evidence>